<accession>A0A9P0EYY5</accession>
<organism evidence="2 3">
    <name type="scientific">Bemisia tabaci</name>
    <name type="common">Sweetpotato whitefly</name>
    <name type="synonym">Aleurodes tabaci</name>
    <dbReference type="NCBI Taxonomy" id="7038"/>
    <lineage>
        <taxon>Eukaryota</taxon>
        <taxon>Metazoa</taxon>
        <taxon>Ecdysozoa</taxon>
        <taxon>Arthropoda</taxon>
        <taxon>Hexapoda</taxon>
        <taxon>Insecta</taxon>
        <taxon>Pterygota</taxon>
        <taxon>Neoptera</taxon>
        <taxon>Paraneoptera</taxon>
        <taxon>Hemiptera</taxon>
        <taxon>Sternorrhyncha</taxon>
        <taxon>Aleyrodoidea</taxon>
        <taxon>Aleyrodidae</taxon>
        <taxon>Aleyrodinae</taxon>
        <taxon>Bemisia</taxon>
    </lineage>
</organism>
<dbReference type="AlphaFoldDB" id="A0A9P0EYY5"/>
<protein>
    <submittedName>
        <fullName evidence="2">Uncharacterized protein</fullName>
    </submittedName>
</protein>
<gene>
    <name evidence="2" type="ORF">BEMITA_LOCUS920</name>
</gene>
<name>A0A9P0EYY5_BEMTA</name>
<sequence>MTRKKFAAGAPSGPPRQIVRRRSPPRPHGQSAPGRCHTLNFKLERHVRNFVGVRGFPTELELEATSPGSPSSEAAHQEQGLTLPDEVLDVVESQAVRSRLQAAVRDSTDGKAVLLYYNTHACLNNKMRQRLAKVIIDNEIKDDPSRVISHRAFQVGNTRQPPGEKYAGVLRKNAALAHAVADLFPPEKSESYFTPYCRNRSGKTFNAKGKLIDRYKNMRKSLRACGLIKSKHPMPPRQAPKEDISLFSGTGAEHVRWLTKFVEPWDVVEDYWRITSGQRLEYLDKDPNLTADGYLDLFPALKEPEGHKLIDIDFATKYPEARNALFDNWDNFTDKILNFAQNKFNSDLKFQLIITDAALDVFVEGVLGLIFEADESALVSDATARRVTAFHLLSFLMTKYQTCRTSSGAPWRPSREEVKNGLLLLAPSREEMHDALEKRRLAYQDVNLPLTPIPIIVGALGDPTASCLVHYKGVEYQLPSPLAAIDLCFKMFHVLRLDFSPETLYAWLFVSKYVYQIREASSTNYIPVTTLATDLRV</sequence>
<dbReference type="Proteomes" id="UP001152759">
    <property type="component" value="Chromosome 1"/>
</dbReference>
<reference evidence="2" key="1">
    <citation type="submission" date="2021-12" db="EMBL/GenBank/DDBJ databases">
        <authorList>
            <person name="King R."/>
        </authorList>
    </citation>
    <scope>NUCLEOTIDE SEQUENCE</scope>
</reference>
<evidence type="ECO:0000256" key="1">
    <source>
        <dbReference type="SAM" id="MobiDB-lite"/>
    </source>
</evidence>
<feature type="region of interest" description="Disordered" evidence="1">
    <location>
        <begin position="1"/>
        <end position="36"/>
    </location>
</feature>
<dbReference type="EMBL" id="OU963862">
    <property type="protein sequence ID" value="CAH0381251.1"/>
    <property type="molecule type" value="Genomic_DNA"/>
</dbReference>
<proteinExistence type="predicted"/>
<keyword evidence="3" id="KW-1185">Reference proteome</keyword>
<evidence type="ECO:0000313" key="3">
    <source>
        <dbReference type="Proteomes" id="UP001152759"/>
    </source>
</evidence>
<evidence type="ECO:0000313" key="2">
    <source>
        <dbReference type="EMBL" id="CAH0381251.1"/>
    </source>
</evidence>